<proteinExistence type="predicted"/>
<dbReference type="GeneID" id="93644281"/>
<gene>
    <name evidence="2" type="ORF">BG04_797</name>
</gene>
<dbReference type="KEGG" id="bmeg:BG04_797"/>
<dbReference type="Pfam" id="PF04982">
    <property type="entry name" value="TM_HPP"/>
    <property type="match status" value="1"/>
</dbReference>
<dbReference type="InterPro" id="IPR007065">
    <property type="entry name" value="HPP"/>
</dbReference>
<organism evidence="2 3">
    <name type="scientific">Priestia megaterium (strain ATCC 14581 / DSM 32 / CCUG 1817 / JCM 2506 / NBRC 15308 / NCIMB 9376 / NCTC 10342 / NRRL B-14308 / VKM B-512 / Ford 19)</name>
    <name type="common">Bacillus megaterium</name>
    <dbReference type="NCBI Taxonomy" id="1348623"/>
    <lineage>
        <taxon>Bacteria</taxon>
        <taxon>Bacillati</taxon>
        <taxon>Bacillota</taxon>
        <taxon>Bacilli</taxon>
        <taxon>Bacillales</taxon>
        <taxon>Bacillaceae</taxon>
        <taxon>Priestia</taxon>
    </lineage>
</organism>
<evidence type="ECO:0000259" key="1">
    <source>
        <dbReference type="Pfam" id="PF04982"/>
    </source>
</evidence>
<dbReference type="EMBL" id="CP009920">
    <property type="protein sequence ID" value="AJI21666.1"/>
    <property type="molecule type" value="Genomic_DNA"/>
</dbReference>
<dbReference type="PANTHER" id="PTHR33741">
    <property type="entry name" value="TRANSMEMBRANE PROTEIN DDB_G0269096-RELATED"/>
    <property type="match status" value="1"/>
</dbReference>
<dbReference type="PANTHER" id="PTHR33741:SF5">
    <property type="entry name" value="TRANSMEMBRANE PROTEIN DDB_G0269096-RELATED"/>
    <property type="match status" value="1"/>
</dbReference>
<accession>A0A0B6ADR8</accession>
<dbReference type="HOGENOM" id="CLU_040397_3_0_9"/>
<sequence>MNSSPKASAKEDISYTQSYFSKMITTARSPLKIDVKDAVTGLVGGTVSILLLAILTQLTSSPWLMAPFGASCVLAFGLWNAPLSQPRNIIGGHLVATLVGLTIYHLFGNNPYTLGIGVGLAIFFMMLTKTTHPPAGADPIVVILGASSWNYIINPVLIGSIVIVIVALLINNVRSNRSYPTYWI</sequence>
<protein>
    <submittedName>
        <fullName evidence="2">HPP family protein</fullName>
    </submittedName>
</protein>
<dbReference type="InterPro" id="IPR058581">
    <property type="entry name" value="TM_HPP"/>
</dbReference>
<feature type="domain" description="HPP transmembrane region" evidence="1">
    <location>
        <begin position="32"/>
        <end position="180"/>
    </location>
</feature>
<evidence type="ECO:0000313" key="2">
    <source>
        <dbReference type="EMBL" id="AJI21666.1"/>
    </source>
</evidence>
<dbReference type="AlphaFoldDB" id="A0A0B6ADR8"/>
<reference evidence="2 3" key="1">
    <citation type="journal article" date="2015" name="Genome Announc.">
        <title>Complete genome sequences for 35 biothreat assay-relevant bacillus species.</title>
        <authorList>
            <person name="Johnson S.L."/>
            <person name="Daligault H.E."/>
            <person name="Davenport K.W."/>
            <person name="Jaissle J."/>
            <person name="Frey K.G."/>
            <person name="Ladner J.T."/>
            <person name="Broomall S.M."/>
            <person name="Bishop-Lilly K.A."/>
            <person name="Bruce D.C."/>
            <person name="Gibbons H.S."/>
            <person name="Coyne S.R."/>
            <person name="Lo C.C."/>
            <person name="Meincke L."/>
            <person name="Munk A.C."/>
            <person name="Koroleva G.I."/>
            <person name="Rosenzweig C.N."/>
            <person name="Palacios G.F."/>
            <person name="Redden C.L."/>
            <person name="Minogue T.D."/>
            <person name="Chain P.S."/>
        </authorList>
    </citation>
    <scope>NUCLEOTIDE SEQUENCE [LARGE SCALE GENOMIC DNA]</scope>
    <source>
        <strain evidence="3">ATCC 14581 / DSM 32 / JCM 2506 / NBRC 15308 / NCIMB 9376 / NCTC 10342 / NRRL B-14308 / VKM B-512</strain>
    </source>
</reference>
<evidence type="ECO:0000313" key="3">
    <source>
        <dbReference type="Proteomes" id="UP000031829"/>
    </source>
</evidence>
<name>A0A0B6ADR8_PRIM2</name>
<dbReference type="Proteomes" id="UP000031829">
    <property type="component" value="Chromosome"/>
</dbReference>
<dbReference type="RefSeq" id="WP_034649590.1">
    <property type="nucleotide sequence ID" value="NZ_BCVB01000001.1"/>
</dbReference>